<dbReference type="AlphaFoldDB" id="A0A9K3PLK2"/>
<comment type="similarity">
    <text evidence="1">Belongs to the LDH/MDH superfamily.</text>
</comment>
<feature type="domain" description="Lactate/malate dehydrogenase C-terminal" evidence="3">
    <location>
        <begin position="175"/>
        <end position="273"/>
    </location>
</feature>
<organism evidence="4 5">
    <name type="scientific">Nitzschia inconspicua</name>
    <dbReference type="NCBI Taxonomy" id="303405"/>
    <lineage>
        <taxon>Eukaryota</taxon>
        <taxon>Sar</taxon>
        <taxon>Stramenopiles</taxon>
        <taxon>Ochrophyta</taxon>
        <taxon>Bacillariophyta</taxon>
        <taxon>Bacillariophyceae</taxon>
        <taxon>Bacillariophycidae</taxon>
        <taxon>Bacillariales</taxon>
        <taxon>Bacillariaceae</taxon>
        <taxon>Nitzschia</taxon>
    </lineage>
</organism>
<dbReference type="PANTHER" id="PTHR43128:SF16">
    <property type="entry name" value="L-LACTATE DEHYDROGENASE"/>
    <property type="match status" value="1"/>
</dbReference>
<gene>
    <name evidence="4" type="ORF">IV203_008033</name>
</gene>
<comment type="caution">
    <text evidence="4">The sequence shown here is derived from an EMBL/GenBank/DDBJ whole genome shotgun (WGS) entry which is preliminary data.</text>
</comment>
<dbReference type="GO" id="GO:0006089">
    <property type="term" value="P:lactate metabolic process"/>
    <property type="evidence" value="ECO:0007669"/>
    <property type="project" value="TreeGrafter"/>
</dbReference>
<dbReference type="GO" id="GO:0004459">
    <property type="term" value="F:L-lactate dehydrogenase (NAD+) activity"/>
    <property type="evidence" value="ECO:0007669"/>
    <property type="project" value="TreeGrafter"/>
</dbReference>
<dbReference type="InterPro" id="IPR022383">
    <property type="entry name" value="Lactate/malate_DH_C"/>
</dbReference>
<name>A0A9K3PLK2_9STRA</name>
<keyword evidence="1" id="KW-0560">Oxidoreductase</keyword>
<keyword evidence="5" id="KW-1185">Reference proteome</keyword>
<dbReference type="OrthoDB" id="40320at2759"/>
<evidence type="ECO:0000256" key="1">
    <source>
        <dbReference type="RuleBase" id="RU003369"/>
    </source>
</evidence>
<dbReference type="PANTHER" id="PTHR43128">
    <property type="entry name" value="L-2-HYDROXYCARBOXYLATE DEHYDROGENASE (NAD(P)(+))"/>
    <property type="match status" value="1"/>
</dbReference>
<dbReference type="EMBL" id="JAGRRH010000017">
    <property type="protein sequence ID" value="KAG7351985.1"/>
    <property type="molecule type" value="Genomic_DNA"/>
</dbReference>
<dbReference type="Proteomes" id="UP000693970">
    <property type="component" value="Unassembled WGS sequence"/>
</dbReference>
<dbReference type="Pfam" id="PF02866">
    <property type="entry name" value="Ldh_1_C"/>
    <property type="match status" value="1"/>
</dbReference>
<evidence type="ECO:0000259" key="2">
    <source>
        <dbReference type="Pfam" id="PF00056"/>
    </source>
</evidence>
<accession>A0A9K3PLK2</accession>
<dbReference type="InterPro" id="IPR001236">
    <property type="entry name" value="Lactate/malate_DH_N"/>
</dbReference>
<feature type="domain" description="Lactate/malate dehydrogenase N-terminal" evidence="2">
    <location>
        <begin position="56"/>
        <end position="157"/>
    </location>
</feature>
<proteinExistence type="inferred from homology"/>
<reference evidence="4" key="2">
    <citation type="submission" date="2021-04" db="EMBL/GenBank/DDBJ databases">
        <authorList>
            <person name="Podell S."/>
        </authorList>
    </citation>
    <scope>NUCLEOTIDE SEQUENCE</scope>
    <source>
        <strain evidence="4">Hildebrandi</strain>
    </source>
</reference>
<dbReference type="Pfam" id="PF00056">
    <property type="entry name" value="Ldh_1_N"/>
    <property type="match status" value="1"/>
</dbReference>
<evidence type="ECO:0000313" key="5">
    <source>
        <dbReference type="Proteomes" id="UP000693970"/>
    </source>
</evidence>
<evidence type="ECO:0000259" key="3">
    <source>
        <dbReference type="Pfam" id="PF02866"/>
    </source>
</evidence>
<reference evidence="4" key="1">
    <citation type="journal article" date="2021" name="Sci. Rep.">
        <title>Diploid genomic architecture of Nitzschia inconspicua, an elite biomass production diatom.</title>
        <authorList>
            <person name="Oliver A."/>
            <person name="Podell S."/>
            <person name="Pinowska A."/>
            <person name="Traller J.C."/>
            <person name="Smith S.R."/>
            <person name="McClure R."/>
            <person name="Beliaev A."/>
            <person name="Bohutskyi P."/>
            <person name="Hill E.A."/>
            <person name="Rabines A."/>
            <person name="Zheng H."/>
            <person name="Allen L.Z."/>
            <person name="Kuo A."/>
            <person name="Grigoriev I.V."/>
            <person name="Allen A.E."/>
            <person name="Hazlebeck D."/>
            <person name="Allen E.E."/>
        </authorList>
    </citation>
    <scope>NUCLEOTIDE SEQUENCE</scope>
    <source>
        <strain evidence="4">Hildebrandi</strain>
    </source>
</reference>
<sequence>MDSSGPNSHNILFDTHFNNLRLAHTRAPIPYTSALDEASAPLNYDPAYHGHLGHKKVTIVGCGQVGMATAYALLNQASAGTIALIDAKRERLEGEAKDLEQGSAFHQHIRILASDEYSVSKDSHLVIVTAGAAQKPGESRLNLVERNVSIMQSIIPKRRIGGLSFLKPGEEPGEIHERIHQEVVNSAYDVIERKGSTNWAIGLTNAFIAKAILYDTRNIMPLSTCVRGMYGIKEDVFFSVPCAVGAFGIHRAVQTWMSPSEQRKFVETAGTIWEVQKEIWNNV</sequence>
<evidence type="ECO:0000313" key="4">
    <source>
        <dbReference type="EMBL" id="KAG7351985.1"/>
    </source>
</evidence>
<protein>
    <submittedName>
        <fullName evidence="4">L-lactate dehydrogenase</fullName>
    </submittedName>
</protein>